<name>A0A9W8M858_9FUNG</name>
<accession>A0A9W8M858</accession>
<sequence>MDTLSIFQLLPIHVVKLIVHHVVGCSRLQFDGIDSDSVELHLYAYDHQAAVEECSWTKRINRPGYSLHILSRKLQIRVYVSTIFEGKALELLSTKPYDGCAFQWARELSFDMDYEHFPPDAEANIAAFVQRIKEMAPRVTQIYMDFSERKGQLVTRYSSYVYYLFSELFKLAKVIVPSDTSYMRVCHLDFESACKLMRINSDVSEDTWSILKLARLNAHTLHNIHFWSNREVDIYGLIRD</sequence>
<organism evidence="1 2">
    <name type="scientific">Coemansia aciculifera</name>
    <dbReference type="NCBI Taxonomy" id="417176"/>
    <lineage>
        <taxon>Eukaryota</taxon>
        <taxon>Fungi</taxon>
        <taxon>Fungi incertae sedis</taxon>
        <taxon>Zoopagomycota</taxon>
        <taxon>Kickxellomycotina</taxon>
        <taxon>Kickxellomycetes</taxon>
        <taxon>Kickxellales</taxon>
        <taxon>Kickxellaceae</taxon>
        <taxon>Coemansia</taxon>
    </lineage>
</organism>
<proteinExistence type="predicted"/>
<protein>
    <submittedName>
        <fullName evidence="1">Uncharacterized protein</fullName>
    </submittedName>
</protein>
<evidence type="ECO:0000313" key="1">
    <source>
        <dbReference type="EMBL" id="KAJ2866595.1"/>
    </source>
</evidence>
<dbReference type="EMBL" id="JANBUY010000034">
    <property type="protein sequence ID" value="KAJ2866595.1"/>
    <property type="molecule type" value="Genomic_DNA"/>
</dbReference>
<comment type="caution">
    <text evidence="1">The sequence shown here is derived from an EMBL/GenBank/DDBJ whole genome shotgun (WGS) entry which is preliminary data.</text>
</comment>
<gene>
    <name evidence="1" type="ORF">GGH94_001402</name>
</gene>
<dbReference type="Proteomes" id="UP001140074">
    <property type="component" value="Unassembled WGS sequence"/>
</dbReference>
<reference evidence="1" key="1">
    <citation type="submission" date="2022-07" db="EMBL/GenBank/DDBJ databases">
        <title>Phylogenomic reconstructions and comparative analyses of Kickxellomycotina fungi.</title>
        <authorList>
            <person name="Reynolds N.K."/>
            <person name="Stajich J.E."/>
            <person name="Barry K."/>
            <person name="Grigoriev I.V."/>
            <person name="Crous P."/>
            <person name="Smith M.E."/>
        </authorList>
    </citation>
    <scope>NUCLEOTIDE SEQUENCE</scope>
    <source>
        <strain evidence="1">RSA 476</strain>
    </source>
</reference>
<keyword evidence="2" id="KW-1185">Reference proteome</keyword>
<evidence type="ECO:0000313" key="2">
    <source>
        <dbReference type="Proteomes" id="UP001140074"/>
    </source>
</evidence>
<dbReference type="AlphaFoldDB" id="A0A9W8M858"/>